<name>C9LV28_SELS3</name>
<feature type="chain" id="PRO_5010828812" evidence="2">
    <location>
        <begin position="28"/>
        <end position="312"/>
    </location>
</feature>
<keyword evidence="2" id="KW-0732">Signal</keyword>
<dbReference type="STRING" id="546271.Selsp_2290"/>
<keyword evidence="6" id="KW-1185">Reference proteome</keyword>
<evidence type="ECO:0000256" key="1">
    <source>
        <dbReference type="SAM" id="MobiDB-lite"/>
    </source>
</evidence>
<gene>
    <name evidence="3" type="ordered locus">Selsp_2290</name>
    <name evidence="4" type="ORF">SELSPUOL_01318</name>
</gene>
<reference evidence="4 5" key="1">
    <citation type="submission" date="2009-09" db="EMBL/GenBank/DDBJ databases">
        <authorList>
            <person name="Weinstock G."/>
            <person name="Sodergren E."/>
            <person name="Clifton S."/>
            <person name="Fulton L."/>
            <person name="Fulton B."/>
            <person name="Courtney L."/>
            <person name="Fronick C."/>
            <person name="Harrison M."/>
            <person name="Strong C."/>
            <person name="Farmer C."/>
            <person name="Delahaunty K."/>
            <person name="Markovic C."/>
            <person name="Hall O."/>
            <person name="Minx P."/>
            <person name="Tomlinson C."/>
            <person name="Mitreva M."/>
            <person name="Nelson J."/>
            <person name="Hou S."/>
            <person name="Wollam A."/>
            <person name="Pepin K.H."/>
            <person name="Johnson M."/>
            <person name="Bhonagiri V."/>
            <person name="Nash W.E."/>
            <person name="Warren W."/>
            <person name="Chinwalla A."/>
            <person name="Mardis E.R."/>
            <person name="Wilson R.K."/>
        </authorList>
    </citation>
    <scope>NUCLEOTIDE SEQUENCE [LARGE SCALE GENOMIC DNA]</scope>
    <source>
        <strain evidence="4">ATCC 35185</strain>
        <strain evidence="5">ATCC 35185 / DSM 20758 / VPI D19B-28</strain>
    </source>
</reference>
<dbReference type="KEGG" id="ssg:Selsp_2290"/>
<dbReference type="EMBL" id="ACKP02000023">
    <property type="protein sequence ID" value="EEX77262.1"/>
    <property type="molecule type" value="Genomic_DNA"/>
</dbReference>
<organism evidence="4 5">
    <name type="scientific">Selenomonas sputigena (strain ATCC 35185 / DSM 20758 / CCUG 44933 / VPI D19B-28)</name>
    <dbReference type="NCBI Taxonomy" id="546271"/>
    <lineage>
        <taxon>Bacteria</taxon>
        <taxon>Bacillati</taxon>
        <taxon>Bacillota</taxon>
        <taxon>Negativicutes</taxon>
        <taxon>Selenomonadales</taxon>
        <taxon>Selenomonadaceae</taxon>
        <taxon>Selenomonas</taxon>
    </lineage>
</organism>
<reference evidence="3 6" key="2">
    <citation type="submission" date="2011-04" db="EMBL/GenBank/DDBJ databases">
        <title>The complete genome of Selenomonas sputigena DSM 20758.</title>
        <authorList>
            <consortium name="US DOE Joint Genome Institute (JGI-PGF)"/>
            <person name="Lucas S."/>
            <person name="Copeland A."/>
            <person name="Lapidus A."/>
            <person name="Bruce D."/>
            <person name="Goodwin L."/>
            <person name="Pitluck S."/>
            <person name="Peters L."/>
            <person name="Kyrpides N."/>
            <person name="Mavromatis K."/>
            <person name="Ivanova N."/>
            <person name="Ovchinnikova G."/>
            <person name="Teshima H."/>
            <person name="Detter J.C."/>
            <person name="Tapia R."/>
            <person name="Han C."/>
            <person name="Land M."/>
            <person name="Hauser L."/>
            <person name="Markowitz V."/>
            <person name="Cheng J.-F."/>
            <person name="Hugenholtz P."/>
            <person name="Woyke T."/>
            <person name="Wu D."/>
            <person name="Gronow S."/>
            <person name="Wellnitz S."/>
            <person name="Schneider S."/>
            <person name="Klenk H.-P."/>
            <person name="Eisen J.A."/>
        </authorList>
    </citation>
    <scope>NUCLEOTIDE SEQUENCE [LARGE SCALE GENOMIC DNA]</scope>
    <source>
        <strain evidence="3">ATCC 35185</strain>
        <strain evidence="6">ATCC 35185 / DSM 20758 / VPI D19B-28</strain>
    </source>
</reference>
<dbReference type="AlphaFoldDB" id="C9LV28"/>
<dbReference type="eggNOG" id="ENOG5032YJE">
    <property type="taxonomic scope" value="Bacteria"/>
</dbReference>
<evidence type="ECO:0000313" key="4">
    <source>
        <dbReference type="EMBL" id="EEX77262.1"/>
    </source>
</evidence>
<protein>
    <submittedName>
        <fullName evidence="4">Putative phage head-tail adaptor</fullName>
    </submittedName>
</protein>
<dbReference type="HOGENOM" id="CLU_891081_0_0_9"/>
<feature type="region of interest" description="Disordered" evidence="1">
    <location>
        <begin position="39"/>
        <end position="170"/>
    </location>
</feature>
<accession>C9LV28</accession>
<evidence type="ECO:0000313" key="5">
    <source>
        <dbReference type="Proteomes" id="UP000003505"/>
    </source>
</evidence>
<evidence type="ECO:0000313" key="6">
    <source>
        <dbReference type="Proteomes" id="UP000011124"/>
    </source>
</evidence>
<evidence type="ECO:0000256" key="2">
    <source>
        <dbReference type="SAM" id="SignalP"/>
    </source>
</evidence>
<dbReference type="OrthoDB" id="1665346at2"/>
<feature type="compositionally biased region" description="Basic and acidic residues" evidence="1">
    <location>
        <begin position="125"/>
        <end position="162"/>
    </location>
</feature>
<feature type="compositionally biased region" description="Basic and acidic residues" evidence="1">
    <location>
        <begin position="42"/>
        <end position="103"/>
    </location>
</feature>
<dbReference type="RefSeq" id="WP_006192619.1">
    <property type="nucleotide sequence ID" value="NZ_GG698597.1"/>
</dbReference>
<feature type="signal peptide" evidence="2">
    <location>
        <begin position="1"/>
        <end position="27"/>
    </location>
</feature>
<proteinExistence type="predicted"/>
<evidence type="ECO:0000313" key="3">
    <source>
        <dbReference type="EMBL" id="AEC01234.1"/>
    </source>
</evidence>
<dbReference type="Proteomes" id="UP000011124">
    <property type="component" value="Chromosome"/>
</dbReference>
<sequence length="312" mass="35052">MWKKKVAAALAMTFLAGSLTFGSTASAYIINVGMEDLAAQEKAADSDRKQEKKAENAKEHGNAKDEKKKEVKGFQEKKAETSVKKEDKKAENSDTKKAMEEASKASVTPAPQKREEGQKPLVLNKKKEEMKPSVQKKADESKIPLQGKKTEASAQESKDAVKTKNKKSKEKDRFQEIFRDESFIYYMDMRSVRNVPIPNRQDRMIDVWVKLKPNSFSDDEDAKAGKYYLEHYYLNPKSKQIQFLCELEVTGRPSNAIKERPYSSQNWENLVPGSVEDDVYHAVVKKAKSSSSIGGVAMPSASDVLDMLNIGL</sequence>
<dbReference type="EMBL" id="CP002637">
    <property type="protein sequence ID" value="AEC01234.1"/>
    <property type="molecule type" value="Genomic_DNA"/>
</dbReference>
<dbReference type="Proteomes" id="UP000003505">
    <property type="component" value="Unassembled WGS sequence"/>
</dbReference>